<proteinExistence type="predicted"/>
<reference evidence="1 2" key="1">
    <citation type="journal article" date="2022" name="Genome Biol. Evol.">
        <title>The Spruce Budworm Genome: Reconstructing the Evolutionary History of Antifreeze Proteins.</title>
        <authorList>
            <person name="Beliveau C."/>
            <person name="Gagne P."/>
            <person name="Picq S."/>
            <person name="Vernygora O."/>
            <person name="Keeling C.I."/>
            <person name="Pinkney K."/>
            <person name="Doucet D."/>
            <person name="Wen F."/>
            <person name="Johnston J.S."/>
            <person name="Maaroufi H."/>
            <person name="Boyle B."/>
            <person name="Laroche J."/>
            <person name="Dewar K."/>
            <person name="Juretic N."/>
            <person name="Blackburn G."/>
            <person name="Nisole A."/>
            <person name="Brunet B."/>
            <person name="Brandao M."/>
            <person name="Lumley L."/>
            <person name="Duan J."/>
            <person name="Quan G."/>
            <person name="Lucarotti C.J."/>
            <person name="Roe A.D."/>
            <person name="Sperling F.A.H."/>
            <person name="Levesque R.C."/>
            <person name="Cusson M."/>
        </authorList>
    </citation>
    <scope>NUCLEOTIDE SEQUENCE [LARGE SCALE GENOMIC DNA]</scope>
    <source>
        <strain evidence="1">Glfc:IPQL:Cfum</strain>
    </source>
</reference>
<name>A0ACC0JNJ5_CHOFU</name>
<organism evidence="1 2">
    <name type="scientific">Choristoneura fumiferana</name>
    <name type="common">Spruce budworm moth</name>
    <name type="synonym">Archips fumiferana</name>
    <dbReference type="NCBI Taxonomy" id="7141"/>
    <lineage>
        <taxon>Eukaryota</taxon>
        <taxon>Metazoa</taxon>
        <taxon>Ecdysozoa</taxon>
        <taxon>Arthropoda</taxon>
        <taxon>Hexapoda</taxon>
        <taxon>Insecta</taxon>
        <taxon>Pterygota</taxon>
        <taxon>Neoptera</taxon>
        <taxon>Endopterygota</taxon>
        <taxon>Lepidoptera</taxon>
        <taxon>Glossata</taxon>
        <taxon>Ditrysia</taxon>
        <taxon>Tortricoidea</taxon>
        <taxon>Tortricidae</taxon>
        <taxon>Tortricinae</taxon>
        <taxon>Choristoneura</taxon>
    </lineage>
</organism>
<gene>
    <name evidence="1" type="ORF">MSG28_011539</name>
</gene>
<keyword evidence="2" id="KW-1185">Reference proteome</keyword>
<comment type="caution">
    <text evidence="1">The sequence shown here is derived from an EMBL/GenBank/DDBJ whole genome shotgun (WGS) entry which is preliminary data.</text>
</comment>
<evidence type="ECO:0000313" key="2">
    <source>
        <dbReference type="Proteomes" id="UP001064048"/>
    </source>
</evidence>
<dbReference type="EMBL" id="CM046119">
    <property type="protein sequence ID" value="KAI8425756.1"/>
    <property type="molecule type" value="Genomic_DNA"/>
</dbReference>
<protein>
    <submittedName>
        <fullName evidence="1">Uncharacterized protein</fullName>
    </submittedName>
</protein>
<sequence>MVLRTCALAVTPIVRRCALRMTLPAYPLPDGCPVALLGEFNAYRQVWLFPFHKTTHAIRKAHAFALALNFSHLCQFKPESGIAWSTIAVTFRTALPSTSWLLWIRRVARARCYTILFHQFLPFTGRPEVGGIFTFMLSASLNFTQSVFARPSLSGRIFKEWKALPASVFSDRYNEAVLKSRVNGHLFGKRAPPHRKLTLGHTGSPFVVVAVVSRAAADRACRLHPNKTSVCESLKTPYLHADPSPDSIQIQNYDGPIFLQAVQPNCCPLCNSLLTQQPVNPEPCDEIPEEYLRNTPGTNDRPFPNITPFGTGPSNAYIPTTSCRPGERFATFLVSASLPIIPSSSCSLLTRFHYLLAFTKAASFNFKAVCARFPRRFEANRPFLYLLTAHQIPLFIGVYQGSEYA</sequence>
<evidence type="ECO:0000313" key="1">
    <source>
        <dbReference type="EMBL" id="KAI8425756.1"/>
    </source>
</evidence>
<dbReference type="Proteomes" id="UP001064048">
    <property type="component" value="Chromosome 19"/>
</dbReference>
<accession>A0ACC0JNJ5</accession>